<protein>
    <submittedName>
        <fullName evidence="2">Uncharacterized protein</fullName>
    </submittedName>
</protein>
<comment type="caution">
    <text evidence="2">The sequence shown here is derived from an EMBL/GenBank/DDBJ whole genome shotgun (WGS) entry which is preliminary data.</text>
</comment>
<dbReference type="Proteomes" id="UP001187192">
    <property type="component" value="Unassembled WGS sequence"/>
</dbReference>
<proteinExistence type="predicted"/>
<evidence type="ECO:0000313" key="3">
    <source>
        <dbReference type="Proteomes" id="UP001187192"/>
    </source>
</evidence>
<dbReference type="AlphaFoldDB" id="A0AA88EJM0"/>
<evidence type="ECO:0000313" key="2">
    <source>
        <dbReference type="EMBL" id="GMN72226.1"/>
    </source>
</evidence>
<accession>A0AA88EJM0</accession>
<reference evidence="2" key="1">
    <citation type="submission" date="2023-07" db="EMBL/GenBank/DDBJ databases">
        <title>draft genome sequence of fig (Ficus carica).</title>
        <authorList>
            <person name="Takahashi T."/>
            <person name="Nishimura K."/>
        </authorList>
    </citation>
    <scope>NUCLEOTIDE SEQUENCE</scope>
</reference>
<sequence length="79" mass="8317">MTWGARLPDTGGKLGEIQILGGGSSFLRLSSPAGGSELRLGENMAMEKTTQGRGSAMEETTSGGGGMERTRLPPFIEFR</sequence>
<feature type="region of interest" description="Disordered" evidence="1">
    <location>
        <begin position="25"/>
        <end position="79"/>
    </location>
</feature>
<gene>
    <name evidence="2" type="ORF">TIFTF001_056004</name>
</gene>
<keyword evidence="3" id="KW-1185">Reference proteome</keyword>
<organism evidence="2 3">
    <name type="scientific">Ficus carica</name>
    <name type="common">Common fig</name>
    <dbReference type="NCBI Taxonomy" id="3494"/>
    <lineage>
        <taxon>Eukaryota</taxon>
        <taxon>Viridiplantae</taxon>
        <taxon>Streptophyta</taxon>
        <taxon>Embryophyta</taxon>
        <taxon>Tracheophyta</taxon>
        <taxon>Spermatophyta</taxon>
        <taxon>Magnoliopsida</taxon>
        <taxon>eudicotyledons</taxon>
        <taxon>Gunneridae</taxon>
        <taxon>Pentapetalae</taxon>
        <taxon>rosids</taxon>
        <taxon>fabids</taxon>
        <taxon>Rosales</taxon>
        <taxon>Moraceae</taxon>
        <taxon>Ficeae</taxon>
        <taxon>Ficus</taxon>
    </lineage>
</organism>
<name>A0AA88EJM0_FICCA</name>
<evidence type="ECO:0000256" key="1">
    <source>
        <dbReference type="SAM" id="MobiDB-lite"/>
    </source>
</evidence>
<dbReference type="EMBL" id="BTGU01019300">
    <property type="protein sequence ID" value="GMN72226.1"/>
    <property type="molecule type" value="Genomic_DNA"/>
</dbReference>
<feature type="non-terminal residue" evidence="2">
    <location>
        <position position="79"/>
    </location>
</feature>